<dbReference type="PANTHER" id="PTHR21310:SF42">
    <property type="entry name" value="BIFUNCTIONAL AAC_APH"/>
    <property type="match status" value="1"/>
</dbReference>
<dbReference type="InterPro" id="IPR002575">
    <property type="entry name" value="Aminoglycoside_PTrfase"/>
</dbReference>
<name>A0ABW4JLA9_9BACL</name>
<dbReference type="PANTHER" id="PTHR21310">
    <property type="entry name" value="AMINOGLYCOSIDE PHOSPHOTRANSFERASE-RELATED-RELATED"/>
    <property type="match status" value="1"/>
</dbReference>
<sequence>MDPIWNAEYSVTETLAQSLIQGQFPALAPVTISFIDEGWDNRVFQVNRSFVFRFPRRKAGVDCLLAERRTIPSLVSSLPLPISAPIYIGQPTDAFPYPFCGYPYLPGRPAYTQQLDDGQRNASAPLLAEFLRALHTFPVEQAKQTGIAGDTIGRMDLAKRLPKLEEHLHELRSKGLLPDIQPFMPILNDLSAIQPEAGPRVVTHGDLNFRNFLLDECGVVSGVIDWGDVHLGHPAVDLAVLHSFLPPAGRRAFLAAYGAIDDATWRLARFRTLYVTAFLILYGVDIGDTVHVQAGLKSLEMILRT</sequence>
<comment type="caution">
    <text evidence="2">The sequence shown here is derived from an EMBL/GenBank/DDBJ whole genome shotgun (WGS) entry which is preliminary data.</text>
</comment>
<organism evidence="2 3">
    <name type="scientific">Alicyclobacillus fodiniaquatilis</name>
    <dbReference type="NCBI Taxonomy" id="1661150"/>
    <lineage>
        <taxon>Bacteria</taxon>
        <taxon>Bacillati</taxon>
        <taxon>Bacillota</taxon>
        <taxon>Bacilli</taxon>
        <taxon>Bacillales</taxon>
        <taxon>Alicyclobacillaceae</taxon>
        <taxon>Alicyclobacillus</taxon>
    </lineage>
</organism>
<feature type="domain" description="Aminoglycoside phosphotransferase" evidence="1">
    <location>
        <begin position="31"/>
        <end position="269"/>
    </location>
</feature>
<dbReference type="SUPFAM" id="SSF56112">
    <property type="entry name" value="Protein kinase-like (PK-like)"/>
    <property type="match status" value="1"/>
</dbReference>
<dbReference type="EMBL" id="JBHUCX010000044">
    <property type="protein sequence ID" value="MFD1676265.1"/>
    <property type="molecule type" value="Genomic_DNA"/>
</dbReference>
<evidence type="ECO:0000313" key="2">
    <source>
        <dbReference type="EMBL" id="MFD1676265.1"/>
    </source>
</evidence>
<accession>A0ABW4JLA9</accession>
<reference evidence="3" key="1">
    <citation type="journal article" date="2019" name="Int. J. Syst. Evol. Microbiol.">
        <title>The Global Catalogue of Microorganisms (GCM) 10K type strain sequencing project: providing services to taxonomists for standard genome sequencing and annotation.</title>
        <authorList>
            <consortium name="The Broad Institute Genomics Platform"/>
            <consortium name="The Broad Institute Genome Sequencing Center for Infectious Disease"/>
            <person name="Wu L."/>
            <person name="Ma J."/>
        </authorList>
    </citation>
    <scope>NUCLEOTIDE SEQUENCE [LARGE SCALE GENOMIC DNA]</scope>
    <source>
        <strain evidence="3">CGMCC 1.12286</strain>
    </source>
</reference>
<proteinExistence type="predicted"/>
<evidence type="ECO:0000313" key="3">
    <source>
        <dbReference type="Proteomes" id="UP001597079"/>
    </source>
</evidence>
<protein>
    <submittedName>
        <fullName evidence="2">Phosphotransferase</fullName>
    </submittedName>
</protein>
<evidence type="ECO:0000259" key="1">
    <source>
        <dbReference type="Pfam" id="PF01636"/>
    </source>
</evidence>
<dbReference type="InterPro" id="IPR011009">
    <property type="entry name" value="Kinase-like_dom_sf"/>
</dbReference>
<dbReference type="Gene3D" id="3.90.1200.10">
    <property type="match status" value="1"/>
</dbReference>
<dbReference type="Gene3D" id="3.30.200.20">
    <property type="entry name" value="Phosphorylase Kinase, domain 1"/>
    <property type="match status" value="1"/>
</dbReference>
<dbReference type="RefSeq" id="WP_377944149.1">
    <property type="nucleotide sequence ID" value="NZ_JBHUCX010000044.1"/>
</dbReference>
<gene>
    <name evidence="2" type="ORF">ACFSB2_16290</name>
</gene>
<dbReference type="Proteomes" id="UP001597079">
    <property type="component" value="Unassembled WGS sequence"/>
</dbReference>
<dbReference type="Pfam" id="PF01636">
    <property type="entry name" value="APH"/>
    <property type="match status" value="1"/>
</dbReference>
<dbReference type="InterPro" id="IPR051678">
    <property type="entry name" value="AGP_Transferase"/>
</dbReference>
<keyword evidence="3" id="KW-1185">Reference proteome</keyword>